<name>A0ABD0Y1K2_9HEMI</name>
<evidence type="ECO:0000259" key="1">
    <source>
        <dbReference type="Pfam" id="PF05050"/>
    </source>
</evidence>
<comment type="caution">
    <text evidence="2">The sequence shown here is derived from an EMBL/GenBank/DDBJ whole genome shotgun (WGS) entry which is preliminary data.</text>
</comment>
<dbReference type="InterPro" id="IPR029063">
    <property type="entry name" value="SAM-dependent_MTases_sf"/>
</dbReference>
<dbReference type="EMBL" id="JBFDAA010000016">
    <property type="protein sequence ID" value="KAL1117248.1"/>
    <property type="molecule type" value="Genomic_DNA"/>
</dbReference>
<evidence type="ECO:0000313" key="3">
    <source>
        <dbReference type="Proteomes" id="UP001558652"/>
    </source>
</evidence>
<dbReference type="InterPro" id="IPR006342">
    <property type="entry name" value="FkbM_mtfrase"/>
</dbReference>
<dbReference type="AlphaFoldDB" id="A0ABD0Y1K2"/>
<sequence>MDDPRLVAKLRSHFLIGPPTPGSTHQGYNLAEPDVEDTSMGQAKKIRSILNDKRNGTFIECGALDGEIRSNTLYFERYLDWNGLLIEADPLNFAQMMEKNRKAWLSPTCLSIKSYPEIVSFEQNQNMGKISDNAAGIQIPGHVDVQCFPLYTYMLALNLTHVDYFSLDVEGNELDVLETIPFDKVNIETLSVEFVHVARGQDALKDFMSSKGYKIHSKVTHPNWLANDFIFVKA</sequence>
<keyword evidence="3" id="KW-1185">Reference proteome</keyword>
<protein>
    <recommendedName>
        <fullName evidence="1">Methyltransferase FkbM domain-containing protein</fullName>
    </recommendedName>
</protein>
<dbReference type="Proteomes" id="UP001558652">
    <property type="component" value="Unassembled WGS sequence"/>
</dbReference>
<dbReference type="InterPro" id="IPR053202">
    <property type="entry name" value="EGF_Rcpt_Signaling_Reg"/>
</dbReference>
<dbReference type="PANTHER" id="PTHR34009:SF2">
    <property type="entry name" value="PROTEIN STAR"/>
    <property type="match status" value="1"/>
</dbReference>
<gene>
    <name evidence="2" type="ORF">AAG570_004574</name>
</gene>
<reference evidence="2 3" key="1">
    <citation type="submission" date="2024-07" db="EMBL/GenBank/DDBJ databases">
        <title>Chromosome-level genome assembly of the water stick insect Ranatra chinensis (Heteroptera: Nepidae).</title>
        <authorList>
            <person name="Liu X."/>
        </authorList>
    </citation>
    <scope>NUCLEOTIDE SEQUENCE [LARGE SCALE GENOMIC DNA]</scope>
    <source>
        <strain evidence="2">Cailab_2021Rc</strain>
        <tissue evidence="2">Muscle</tissue>
    </source>
</reference>
<dbReference type="SUPFAM" id="SSF53335">
    <property type="entry name" value="S-adenosyl-L-methionine-dependent methyltransferases"/>
    <property type="match status" value="1"/>
</dbReference>
<dbReference type="PANTHER" id="PTHR34009">
    <property type="entry name" value="PROTEIN STAR"/>
    <property type="match status" value="1"/>
</dbReference>
<accession>A0ABD0Y1K2</accession>
<dbReference type="Gene3D" id="3.40.50.150">
    <property type="entry name" value="Vaccinia Virus protein VP39"/>
    <property type="match status" value="1"/>
</dbReference>
<proteinExistence type="predicted"/>
<organism evidence="2 3">
    <name type="scientific">Ranatra chinensis</name>
    <dbReference type="NCBI Taxonomy" id="642074"/>
    <lineage>
        <taxon>Eukaryota</taxon>
        <taxon>Metazoa</taxon>
        <taxon>Ecdysozoa</taxon>
        <taxon>Arthropoda</taxon>
        <taxon>Hexapoda</taxon>
        <taxon>Insecta</taxon>
        <taxon>Pterygota</taxon>
        <taxon>Neoptera</taxon>
        <taxon>Paraneoptera</taxon>
        <taxon>Hemiptera</taxon>
        <taxon>Heteroptera</taxon>
        <taxon>Panheteroptera</taxon>
        <taxon>Nepomorpha</taxon>
        <taxon>Nepidae</taxon>
        <taxon>Ranatrinae</taxon>
        <taxon>Ranatra</taxon>
    </lineage>
</organism>
<evidence type="ECO:0000313" key="2">
    <source>
        <dbReference type="EMBL" id="KAL1117248.1"/>
    </source>
</evidence>
<dbReference type="Pfam" id="PF05050">
    <property type="entry name" value="Methyltransf_21"/>
    <property type="match status" value="1"/>
</dbReference>
<feature type="domain" description="Methyltransferase FkbM" evidence="1">
    <location>
        <begin position="60"/>
        <end position="214"/>
    </location>
</feature>